<comment type="caution">
    <text evidence="1">The sequence shown here is derived from an EMBL/GenBank/DDBJ whole genome shotgun (WGS) entry which is preliminary data.</text>
</comment>
<dbReference type="AlphaFoldDB" id="A0A645IG18"/>
<protein>
    <submittedName>
        <fullName evidence="1">Uncharacterized protein</fullName>
    </submittedName>
</protein>
<dbReference type="EMBL" id="VSSQ01114227">
    <property type="protein sequence ID" value="MPN50237.1"/>
    <property type="molecule type" value="Genomic_DNA"/>
</dbReference>
<sequence>MVENAFARCGRLLLDDALHDVGESDAQLVRLRISKADRKRTLRVGVDQQDAFSVLC</sequence>
<accession>A0A645IG18</accession>
<name>A0A645IG18_9ZZZZ</name>
<organism evidence="1">
    <name type="scientific">bioreactor metagenome</name>
    <dbReference type="NCBI Taxonomy" id="1076179"/>
    <lineage>
        <taxon>unclassified sequences</taxon>
        <taxon>metagenomes</taxon>
        <taxon>ecological metagenomes</taxon>
    </lineage>
</organism>
<proteinExistence type="predicted"/>
<gene>
    <name evidence="1" type="ORF">SDC9_197863</name>
</gene>
<evidence type="ECO:0000313" key="1">
    <source>
        <dbReference type="EMBL" id="MPN50237.1"/>
    </source>
</evidence>
<reference evidence="1" key="1">
    <citation type="submission" date="2019-08" db="EMBL/GenBank/DDBJ databases">
        <authorList>
            <person name="Kucharzyk K."/>
            <person name="Murdoch R.W."/>
            <person name="Higgins S."/>
            <person name="Loffler F."/>
        </authorList>
    </citation>
    <scope>NUCLEOTIDE SEQUENCE</scope>
</reference>